<evidence type="ECO:0000313" key="3">
    <source>
        <dbReference type="Proteomes" id="UP000002748"/>
    </source>
</evidence>
<evidence type="ECO:0000313" key="2">
    <source>
        <dbReference type="EMBL" id="EJT45166.1"/>
    </source>
</evidence>
<name>J5SDU2_TRIAS</name>
<dbReference type="AlphaFoldDB" id="J5SDU2"/>
<dbReference type="GeneID" id="25989995"/>
<proteinExistence type="predicted"/>
<feature type="compositionally biased region" description="Basic and acidic residues" evidence="1">
    <location>
        <begin position="57"/>
        <end position="76"/>
    </location>
</feature>
<comment type="caution">
    <text evidence="2">The sequence shown here is derived from an EMBL/GenBank/DDBJ whole genome shotgun (WGS) entry which is preliminary data.</text>
</comment>
<evidence type="ECO:0000256" key="1">
    <source>
        <dbReference type="SAM" id="MobiDB-lite"/>
    </source>
</evidence>
<dbReference type="RefSeq" id="XP_014177072.1">
    <property type="nucleotide sequence ID" value="XM_014321597.1"/>
</dbReference>
<feature type="compositionally biased region" description="Polar residues" evidence="1">
    <location>
        <begin position="35"/>
        <end position="56"/>
    </location>
</feature>
<sequence>MPSSSHSTSPSNSTGNSSSSRWRERLRLRFRRRQYTSLSPDGSTPSPSNASTQTGSETRHHADDTNSRLEEEDIWVDRDTLNSQELLESNEGHSKDLHRKDEDALPENLTVNEMTCVEGAVEEDQSQRSKLTQTQQAAQKEDRDHAEEQQSEPHPNSTSPPHPPIPNRKPYRCRICGTTYYAQSQTRGLCYICACTLSL</sequence>
<accession>J5SDU2</accession>
<protein>
    <submittedName>
        <fullName evidence="2">Uncharacterized protein</fullName>
    </submittedName>
</protein>
<dbReference type="KEGG" id="tasa:A1Q1_06483"/>
<feature type="compositionally biased region" description="Polar residues" evidence="1">
    <location>
        <begin position="128"/>
        <end position="138"/>
    </location>
</feature>
<feature type="compositionally biased region" description="Low complexity" evidence="1">
    <location>
        <begin position="1"/>
        <end position="20"/>
    </location>
</feature>
<gene>
    <name evidence="2" type="ORF">A1Q1_06483</name>
</gene>
<feature type="region of interest" description="Disordered" evidence="1">
    <location>
        <begin position="88"/>
        <end position="167"/>
    </location>
</feature>
<feature type="region of interest" description="Disordered" evidence="1">
    <location>
        <begin position="1"/>
        <end position="76"/>
    </location>
</feature>
<feature type="compositionally biased region" description="Basic and acidic residues" evidence="1">
    <location>
        <begin position="139"/>
        <end position="148"/>
    </location>
</feature>
<organism evidence="2 3">
    <name type="scientific">Trichosporon asahii var. asahii (strain ATCC 90039 / CBS 2479 / JCM 2466 / KCTC 7840 / NBRC 103889/ NCYC 2677 / UAMH 7654)</name>
    <name type="common">Yeast</name>
    <dbReference type="NCBI Taxonomy" id="1186058"/>
    <lineage>
        <taxon>Eukaryota</taxon>
        <taxon>Fungi</taxon>
        <taxon>Dikarya</taxon>
        <taxon>Basidiomycota</taxon>
        <taxon>Agaricomycotina</taxon>
        <taxon>Tremellomycetes</taxon>
        <taxon>Trichosporonales</taxon>
        <taxon>Trichosporonaceae</taxon>
        <taxon>Trichosporon</taxon>
    </lineage>
</organism>
<dbReference type="HOGENOM" id="CLU_1373075_0_0_1"/>
<dbReference type="EMBL" id="ALBS01000333">
    <property type="protein sequence ID" value="EJT45166.1"/>
    <property type="molecule type" value="Genomic_DNA"/>
</dbReference>
<dbReference type="Proteomes" id="UP000002748">
    <property type="component" value="Unassembled WGS sequence"/>
</dbReference>
<reference evidence="2 3" key="1">
    <citation type="journal article" date="2012" name="Eukaryot. Cell">
        <title>Draft genome sequence of CBS 2479, the standard type strain of Trichosporon asahii.</title>
        <authorList>
            <person name="Yang R.Y."/>
            <person name="Li H.T."/>
            <person name="Zhu H."/>
            <person name="Zhou G.P."/>
            <person name="Wang M."/>
            <person name="Wang L."/>
        </authorList>
    </citation>
    <scope>NUCLEOTIDE SEQUENCE [LARGE SCALE GENOMIC DNA]</scope>
    <source>
        <strain evidence="3">ATCC 90039 / CBS 2479 / JCM 2466 / KCTC 7840 / NCYC 2677 / UAMH 7654</strain>
    </source>
</reference>
<feature type="compositionally biased region" description="Basic and acidic residues" evidence="1">
    <location>
        <begin position="90"/>
        <end position="103"/>
    </location>
</feature>
<dbReference type="VEuPathDB" id="FungiDB:A1Q1_06483"/>
<feature type="compositionally biased region" description="Pro residues" evidence="1">
    <location>
        <begin position="158"/>
        <end position="167"/>
    </location>
</feature>